<accession>G8JNB4</accession>
<dbReference type="FunCoup" id="G8JNB4">
    <property type="interactions" value="221"/>
</dbReference>
<evidence type="ECO:0000313" key="4">
    <source>
        <dbReference type="Proteomes" id="UP000006790"/>
    </source>
</evidence>
<name>G8JNB4_ERECY</name>
<keyword evidence="4" id="KW-1185">Reference proteome</keyword>
<dbReference type="InterPro" id="IPR019327">
    <property type="entry name" value="WKF"/>
</dbReference>
<protein>
    <recommendedName>
        <fullName evidence="2">WKF domain-containing protein</fullName>
    </recommendedName>
</protein>
<evidence type="ECO:0000256" key="1">
    <source>
        <dbReference type="SAM" id="MobiDB-lite"/>
    </source>
</evidence>
<dbReference type="PANTHER" id="PTHR22306">
    <property type="entry name" value="CHROMOSOME 7 OPEN READING FRAME 50"/>
    <property type="match status" value="1"/>
</dbReference>
<proteinExistence type="predicted"/>
<dbReference type="GO" id="GO:0005730">
    <property type="term" value="C:nucleolus"/>
    <property type="evidence" value="ECO:0007669"/>
    <property type="project" value="EnsemblFungi"/>
</dbReference>
<feature type="compositionally biased region" description="Low complexity" evidence="1">
    <location>
        <begin position="210"/>
        <end position="224"/>
    </location>
</feature>
<dbReference type="OrthoDB" id="10261563at2759"/>
<reference evidence="4" key="1">
    <citation type="journal article" date="2012" name="G3 (Bethesda)">
        <title>Pichia sorbitophila, an interspecies yeast hybrid reveals early steps of genome resolution following polyploidization.</title>
        <authorList>
            <person name="Leh Louis V."/>
            <person name="Despons L."/>
            <person name="Friedrich A."/>
            <person name="Martin T."/>
            <person name="Durrens P."/>
            <person name="Casaregola S."/>
            <person name="Neuveglise C."/>
            <person name="Fairhead C."/>
            <person name="Marck C."/>
            <person name="Cruz J.A."/>
            <person name="Straub M.L."/>
            <person name="Kugler V."/>
            <person name="Sacerdot C."/>
            <person name="Uzunov Z."/>
            <person name="Thierry A."/>
            <person name="Weiss S."/>
            <person name="Bleykasten C."/>
            <person name="De Montigny J."/>
            <person name="Jacques N."/>
            <person name="Jung P."/>
            <person name="Lemaire M."/>
            <person name="Mallet S."/>
            <person name="Morel G."/>
            <person name="Richard G.F."/>
            <person name="Sarkar A."/>
            <person name="Savel G."/>
            <person name="Schacherer J."/>
            <person name="Seret M.L."/>
            <person name="Talla E."/>
            <person name="Samson G."/>
            <person name="Jubin C."/>
            <person name="Poulain J."/>
            <person name="Vacherie B."/>
            <person name="Barbe V."/>
            <person name="Pelletier E."/>
            <person name="Sherman D.J."/>
            <person name="Westhof E."/>
            <person name="Weissenbach J."/>
            <person name="Baret P.V."/>
            <person name="Wincker P."/>
            <person name="Gaillardin C."/>
            <person name="Dujon B."/>
            <person name="Souciet J.L."/>
        </authorList>
    </citation>
    <scope>NUCLEOTIDE SEQUENCE [LARGE SCALE GENOMIC DNA]</scope>
    <source>
        <strain evidence="4">CBS 270.75 / DBVPG 7215 / KCTC 17166 / NRRL Y-17582</strain>
    </source>
</reference>
<dbReference type="EMBL" id="CP002497">
    <property type="protein sequence ID" value="AET37578.1"/>
    <property type="molecule type" value="Genomic_DNA"/>
</dbReference>
<dbReference type="Proteomes" id="UP000006790">
    <property type="component" value="Chromosome 1"/>
</dbReference>
<dbReference type="GO" id="GO:0003723">
    <property type="term" value="F:RNA binding"/>
    <property type="evidence" value="ECO:0007669"/>
    <property type="project" value="EnsemblFungi"/>
</dbReference>
<dbReference type="GeneID" id="11472612"/>
<dbReference type="RefSeq" id="XP_003644395.1">
    <property type="nucleotide sequence ID" value="XM_003644347.1"/>
</dbReference>
<sequence length="266" mass="30075">MLHIPAWKKIEIKQQQNQDGDAGGSYDEEDALNVSTHLATGSLTRRDRAQIVQKRPSSSKVSKPCKRQKLSKPERLERSHNRVLRDQLRYLIDFYLEKTAEDGDSSAAAAGGGLPSGLRQLESVQQHLSERQHAGEITSTWKFSKQKQNWLMKHLWDTNAIPNEYNPLVKSYVRGIEGRAKITLTDQCTDMLKKWDDWKMSQQETKGAHDTISTPDDNTDDNNTSAKRDQVVAAEAAAEPPFSEDVYTRCCLLLPVLVPEPHPEIV</sequence>
<feature type="region of interest" description="Disordered" evidence="1">
    <location>
        <begin position="204"/>
        <end position="227"/>
    </location>
</feature>
<dbReference type="HOGENOM" id="CLU_086740_0_0_1"/>
<dbReference type="PANTHER" id="PTHR22306:SF2">
    <property type="entry name" value="CHROMOSOME 7 OPEN READING FRAME 50"/>
    <property type="match status" value="1"/>
</dbReference>
<organism evidence="3 4">
    <name type="scientific">Eremothecium cymbalariae (strain CBS 270.75 / DBVPG 7215 / KCTC 17166 / NRRL Y-17582)</name>
    <name type="common">Yeast</name>
    <dbReference type="NCBI Taxonomy" id="931890"/>
    <lineage>
        <taxon>Eukaryota</taxon>
        <taxon>Fungi</taxon>
        <taxon>Dikarya</taxon>
        <taxon>Ascomycota</taxon>
        <taxon>Saccharomycotina</taxon>
        <taxon>Saccharomycetes</taxon>
        <taxon>Saccharomycetales</taxon>
        <taxon>Saccharomycetaceae</taxon>
        <taxon>Eremothecium</taxon>
    </lineage>
</organism>
<dbReference type="eggNOG" id="KOG4829">
    <property type="taxonomic scope" value="Eukaryota"/>
</dbReference>
<feature type="region of interest" description="Disordered" evidence="1">
    <location>
        <begin position="37"/>
        <end position="78"/>
    </location>
</feature>
<evidence type="ECO:0000259" key="2">
    <source>
        <dbReference type="Pfam" id="PF10180"/>
    </source>
</evidence>
<dbReference type="GO" id="GO:0000470">
    <property type="term" value="P:maturation of LSU-rRNA"/>
    <property type="evidence" value="ECO:0007669"/>
    <property type="project" value="EnsemblFungi"/>
</dbReference>
<evidence type="ECO:0000313" key="3">
    <source>
        <dbReference type="EMBL" id="AET37578.1"/>
    </source>
</evidence>
<dbReference type="InParanoid" id="G8JNB4"/>
<dbReference type="STRING" id="931890.G8JNB4"/>
<gene>
    <name evidence="3" type="ordered locus">Ecym_1344</name>
</gene>
<dbReference type="OMA" id="ISKWNTQ"/>
<feature type="domain" description="WKF" evidence="2">
    <location>
        <begin position="90"/>
        <end position="190"/>
    </location>
</feature>
<dbReference type="Pfam" id="PF10180">
    <property type="entry name" value="WKF"/>
    <property type="match status" value="1"/>
</dbReference>
<dbReference type="KEGG" id="erc:Ecym_1344"/>
<dbReference type="AlphaFoldDB" id="G8JNB4"/>